<dbReference type="InterPro" id="IPR051534">
    <property type="entry name" value="CBASS_pafABC_assoc_protein"/>
</dbReference>
<dbReference type="Pfam" id="PF13280">
    <property type="entry name" value="WYL"/>
    <property type="match status" value="1"/>
</dbReference>
<dbReference type="PANTHER" id="PTHR34580">
    <property type="match status" value="1"/>
</dbReference>
<proteinExistence type="predicted"/>
<dbReference type="PROSITE" id="PS52050">
    <property type="entry name" value="WYL"/>
    <property type="match status" value="1"/>
</dbReference>
<evidence type="ECO:0000259" key="2">
    <source>
        <dbReference type="Pfam" id="PF25583"/>
    </source>
</evidence>
<name>A0A1M6HXP9_9FIRM</name>
<dbReference type="AlphaFoldDB" id="A0A1M6HXP9"/>
<dbReference type="SUPFAM" id="SSF46785">
    <property type="entry name" value="Winged helix' DNA-binding domain"/>
    <property type="match status" value="1"/>
</dbReference>
<dbReference type="STRING" id="1122934.SAMN02745691_01642"/>
<evidence type="ECO:0000259" key="1">
    <source>
        <dbReference type="Pfam" id="PF13280"/>
    </source>
</evidence>
<dbReference type="InterPro" id="IPR036390">
    <property type="entry name" value="WH_DNA-bd_sf"/>
</dbReference>
<gene>
    <name evidence="3" type="ORF">SAMN02745691_01642</name>
</gene>
<dbReference type="OrthoDB" id="9772503at2"/>
<dbReference type="RefSeq" id="WP_073993933.1">
    <property type="nucleotide sequence ID" value="NZ_FQYT01000016.1"/>
</dbReference>
<keyword evidence="3" id="KW-0238">DNA-binding</keyword>
<evidence type="ECO:0000313" key="3">
    <source>
        <dbReference type="EMBL" id="SHJ27012.1"/>
    </source>
</evidence>
<sequence>MAKSPNQKLKLIFLMKILLDRTDETHSMTMNEILDSLNSCGIQAERKSIYNDLETLRVYGIDIIGQPEKGTYRYYVANRQFELAELKLLVDAVQSSKFITAKKSHELIKKIESFTSIYEATQLQRYVFVSERVKTMNESIYYSVDKIHTAISANAQINFKYFEWSVDKKMQLRKDGASYIISPWALTWDDANYYMIGFDGAEEKIKHYRVDKMIGIEMTKDRRDGAELFDRFDMAVYSKRMFGMFGGSEKNVKIIFENHLIGVAIDRFGKDVTVIPEDNGHFSINVRVAVSNQFFGWLFGLGGGAKIVSPPEVVDLMRKEARRLAAQYY</sequence>
<feature type="domain" description="WYL" evidence="1">
    <location>
        <begin position="145"/>
        <end position="217"/>
    </location>
</feature>
<evidence type="ECO:0000313" key="4">
    <source>
        <dbReference type="Proteomes" id="UP000184342"/>
    </source>
</evidence>
<accession>A0A1M6HXP9</accession>
<dbReference type="EMBL" id="FQYT01000016">
    <property type="protein sequence ID" value="SHJ27012.1"/>
    <property type="molecule type" value="Genomic_DNA"/>
</dbReference>
<dbReference type="GO" id="GO:0003677">
    <property type="term" value="F:DNA binding"/>
    <property type="evidence" value="ECO:0007669"/>
    <property type="project" value="UniProtKB-KW"/>
</dbReference>
<dbReference type="InterPro" id="IPR026881">
    <property type="entry name" value="WYL_dom"/>
</dbReference>
<keyword evidence="4" id="KW-1185">Reference proteome</keyword>
<dbReference type="PANTHER" id="PTHR34580:SF1">
    <property type="entry name" value="PROTEIN PAFC"/>
    <property type="match status" value="1"/>
</dbReference>
<protein>
    <submittedName>
        <fullName evidence="3">Predicted DNA-binding transcriptional regulator YafY, contains an HTH and WYL domains</fullName>
    </submittedName>
</protein>
<feature type="domain" description="WCX" evidence="2">
    <location>
        <begin position="266"/>
        <end position="325"/>
    </location>
</feature>
<dbReference type="Pfam" id="PF25583">
    <property type="entry name" value="WCX"/>
    <property type="match status" value="1"/>
</dbReference>
<dbReference type="Proteomes" id="UP000184342">
    <property type="component" value="Unassembled WGS sequence"/>
</dbReference>
<dbReference type="InterPro" id="IPR057727">
    <property type="entry name" value="WCX_dom"/>
</dbReference>
<reference evidence="3 4" key="1">
    <citation type="submission" date="2016-11" db="EMBL/GenBank/DDBJ databases">
        <authorList>
            <person name="Jaros S."/>
            <person name="Januszkiewicz K."/>
            <person name="Wedrychowicz H."/>
        </authorList>
    </citation>
    <scope>NUCLEOTIDE SEQUENCE [LARGE SCALE GENOMIC DNA]</scope>
    <source>
        <strain evidence="3 4">DSM 15970</strain>
    </source>
</reference>
<organism evidence="3 4">
    <name type="scientific">Parasporobacterium paucivorans DSM 15970</name>
    <dbReference type="NCBI Taxonomy" id="1122934"/>
    <lineage>
        <taxon>Bacteria</taxon>
        <taxon>Bacillati</taxon>
        <taxon>Bacillota</taxon>
        <taxon>Clostridia</taxon>
        <taxon>Lachnospirales</taxon>
        <taxon>Lachnospiraceae</taxon>
        <taxon>Parasporobacterium</taxon>
    </lineage>
</organism>